<dbReference type="Pfam" id="PF03938">
    <property type="entry name" value="OmpH"/>
    <property type="match status" value="1"/>
</dbReference>
<evidence type="ECO:0000256" key="2">
    <source>
        <dbReference type="PIRNR" id="PIRNR002094"/>
    </source>
</evidence>
<dbReference type="InterPro" id="IPR024930">
    <property type="entry name" value="Skp_dom_sf"/>
</dbReference>
<gene>
    <name evidence="5" type="ORF">CWI76_03385</name>
</gene>
<evidence type="ECO:0000313" key="6">
    <source>
        <dbReference type="Proteomes" id="UP000288127"/>
    </source>
</evidence>
<dbReference type="AlphaFoldDB" id="A0A432YK37"/>
<evidence type="ECO:0000313" key="5">
    <source>
        <dbReference type="EMBL" id="RUO61322.1"/>
    </source>
</evidence>
<dbReference type="InterPro" id="IPR005632">
    <property type="entry name" value="Chaperone_Skp"/>
</dbReference>
<dbReference type="PIRSF" id="PIRSF002094">
    <property type="entry name" value="OMP26_Skp"/>
    <property type="match status" value="1"/>
</dbReference>
<dbReference type="PANTHER" id="PTHR35089">
    <property type="entry name" value="CHAPERONE PROTEIN SKP"/>
    <property type="match status" value="1"/>
</dbReference>
<evidence type="ECO:0000256" key="1">
    <source>
        <dbReference type="ARBA" id="ARBA00022729"/>
    </source>
</evidence>
<dbReference type="GO" id="GO:0050821">
    <property type="term" value="P:protein stabilization"/>
    <property type="evidence" value="ECO:0007669"/>
    <property type="project" value="TreeGrafter"/>
</dbReference>
<name>A0A432YK37_9GAMM</name>
<dbReference type="Proteomes" id="UP000288127">
    <property type="component" value="Unassembled WGS sequence"/>
</dbReference>
<dbReference type="EMBL" id="PIPZ01000001">
    <property type="protein sequence ID" value="RUO61322.1"/>
    <property type="molecule type" value="Genomic_DNA"/>
</dbReference>
<keyword evidence="6" id="KW-1185">Reference proteome</keyword>
<evidence type="ECO:0000256" key="3">
    <source>
        <dbReference type="SAM" id="Coils"/>
    </source>
</evidence>
<feature type="chain" id="PRO_5019100706" evidence="4">
    <location>
        <begin position="49"/>
        <end position="197"/>
    </location>
</feature>
<feature type="signal peptide" evidence="4">
    <location>
        <begin position="1"/>
        <end position="48"/>
    </location>
</feature>
<dbReference type="SMART" id="SM00935">
    <property type="entry name" value="OmpH"/>
    <property type="match status" value="1"/>
</dbReference>
<comment type="similarity">
    <text evidence="2">Belongs to the skp family.</text>
</comment>
<feature type="coiled-coil region" evidence="3">
    <location>
        <begin position="74"/>
        <end position="101"/>
    </location>
</feature>
<sequence>MRRDRSYADVYVQYRYNILISIKELIVKAIVKSSIAVALLSSALFANAAEAQQKIGFVSMQEVLSNLPQARNLEQQIQDEFKGQIEEVSKLEEQMRALSEKAQRDASIMSPAERVKMEREMEMLDTTRQLKVKALREDMNRRGNEVRDQLMTEVMRNAQAVASEQNYDVVLQSSALIYAADSADLTDEVVNKMTGGN</sequence>
<organism evidence="5 6">
    <name type="scientific">Pseudidiomarina marina</name>
    <dbReference type="NCBI Taxonomy" id="502366"/>
    <lineage>
        <taxon>Bacteria</taxon>
        <taxon>Pseudomonadati</taxon>
        <taxon>Pseudomonadota</taxon>
        <taxon>Gammaproteobacteria</taxon>
        <taxon>Alteromonadales</taxon>
        <taxon>Idiomarinaceae</taxon>
        <taxon>Pseudidiomarina</taxon>
    </lineage>
</organism>
<proteinExistence type="inferred from homology"/>
<keyword evidence="3" id="KW-0175">Coiled coil</keyword>
<comment type="caution">
    <text evidence="5">The sequence shown here is derived from an EMBL/GenBank/DDBJ whole genome shotgun (WGS) entry which is preliminary data.</text>
</comment>
<reference evidence="6" key="1">
    <citation type="journal article" date="2018" name="Front. Microbiol.">
        <title>Genome-Based Analysis Reveals the Taxonomy and Diversity of the Family Idiomarinaceae.</title>
        <authorList>
            <person name="Liu Y."/>
            <person name="Lai Q."/>
            <person name="Shao Z."/>
        </authorList>
    </citation>
    <scope>NUCLEOTIDE SEQUENCE [LARGE SCALE GENOMIC DNA]</scope>
    <source>
        <strain evidence="6">PIM1</strain>
    </source>
</reference>
<keyword evidence="1 4" id="KW-0732">Signal</keyword>
<protein>
    <submittedName>
        <fullName evidence="5">Molecular chaperone</fullName>
    </submittedName>
</protein>
<dbReference type="PANTHER" id="PTHR35089:SF1">
    <property type="entry name" value="CHAPERONE PROTEIN SKP"/>
    <property type="match status" value="1"/>
</dbReference>
<accession>A0A432YK37</accession>
<dbReference type="GO" id="GO:0005829">
    <property type="term" value="C:cytosol"/>
    <property type="evidence" value="ECO:0007669"/>
    <property type="project" value="TreeGrafter"/>
</dbReference>
<dbReference type="Gene3D" id="3.30.910.20">
    <property type="entry name" value="Skp domain"/>
    <property type="match status" value="1"/>
</dbReference>
<dbReference type="SUPFAM" id="SSF111384">
    <property type="entry name" value="OmpH-like"/>
    <property type="match status" value="1"/>
</dbReference>
<evidence type="ECO:0000256" key="4">
    <source>
        <dbReference type="SAM" id="SignalP"/>
    </source>
</evidence>
<dbReference type="GO" id="GO:0051082">
    <property type="term" value="F:unfolded protein binding"/>
    <property type="evidence" value="ECO:0007669"/>
    <property type="project" value="InterPro"/>
</dbReference>